<evidence type="ECO:0000313" key="7">
    <source>
        <dbReference type="Proteomes" id="UP000215215"/>
    </source>
</evidence>
<dbReference type="Pfam" id="PF07748">
    <property type="entry name" value="Glyco_hydro_38C"/>
    <property type="match status" value="1"/>
</dbReference>
<dbReference type="Gene3D" id="2.70.98.30">
    <property type="entry name" value="Golgi alpha-mannosidase II, domain 4"/>
    <property type="match status" value="1"/>
</dbReference>
<sequence length="915" mass="105555">MDKYIGHVISNTHWDREWRYNFEETRMMLVNLFKTLFNIFEADPRYKYFHMDGQVCPIEDYLEIKPDDRERLKKIIRDGRILIGPWYTLPEEFSVSGEAIVRNLLFGEKIGKKFGGVMKEGYTPTSFGQISQIAQIYKEFGIDTITFYRGITPDECDTEYILESPDGSRILGIRMSPSFCRANFWAYLSRPTIFKKWPFEGKYKWTDRDKPFRITWKDEDYTLLNSQYDKTYNPAHIKEGIKWGVEDLLQGATTNHLLFLDGMDSTFPSLNTVKIIEDVNKLSEDVQLIHSSLPEFMNSVKKEVRWEKLKVLKSERRMPNRVGIFDKLNKDAISSEIFIRIKNFETESELERWAEIWSSFAWLLGKEYPKPWFDIAWKELLKSHAHDSIAGTSVDWVSKDVMRRFERVLEISHAITKNSLAYISKDIDTGPYEEDDIFIVGFNPITSDRSEVYLVDVDFPIEKKNMAFEVEDLDGKTLPHQVLSEKETYGIIKHPHDAPFPFYCLRRRMMISAEDIPSMGYKAFKVRLKEGISRTTGSLVPSPNTLENKYLRVKIESDGTLNIKDKENNRDYSLLGYFLDEGEAGDPWNRIAPPEDRKITSIAKLVDISLEVDGPLFCKYKVKYHLKLPMSLDEGKKSRVKEEIEYPVTSFISLKKGSRMVDIETIIENVAEDHRLRVMFPSFISTEHSFADSGFDVVKRPISLPDTSSWVDPMTGTNPMHSWVDLTDGKHGLAIITRGIPEYEVIDDESRTVAITLLRCYRYPKVGGEKQVELEGQVLSQCPGTHKFFYSIYPHKGGWETAAKESEAFIYPVRFVQMGGGKGKLPSNLSFLRLGPSILILSAVKKCEERESIIVRFYNPTKKSIEARLSTAKDIKKARLLHLNEEPKGDLAIVDKNSVLIDAGPKKIVTLELVF</sequence>
<dbReference type="Gene3D" id="1.20.1270.50">
    <property type="entry name" value="Glycoside hydrolase family 38, central domain"/>
    <property type="match status" value="1"/>
</dbReference>
<dbReference type="InterPro" id="IPR011013">
    <property type="entry name" value="Gal_mutarotase_sf_dom"/>
</dbReference>
<dbReference type="GO" id="GO:0004559">
    <property type="term" value="F:alpha-mannosidase activity"/>
    <property type="evidence" value="ECO:0007669"/>
    <property type="project" value="InterPro"/>
</dbReference>
<dbReference type="Pfam" id="PF17677">
    <property type="entry name" value="Glyco_hydro38C2"/>
    <property type="match status" value="1"/>
</dbReference>
<comment type="caution">
    <text evidence="6">The sequence shown here is derived from an EMBL/GenBank/DDBJ whole genome shotgun (WGS) entry which is preliminary data.</text>
</comment>
<dbReference type="InterPro" id="IPR015341">
    <property type="entry name" value="Glyco_hydro_38_cen"/>
</dbReference>
<dbReference type="GO" id="GO:0030246">
    <property type="term" value="F:carbohydrate binding"/>
    <property type="evidence" value="ECO:0007669"/>
    <property type="project" value="InterPro"/>
</dbReference>
<dbReference type="SUPFAM" id="SSF74650">
    <property type="entry name" value="Galactose mutarotase-like"/>
    <property type="match status" value="1"/>
</dbReference>
<dbReference type="Pfam" id="PF01074">
    <property type="entry name" value="Glyco_hydro_38N"/>
    <property type="match status" value="1"/>
</dbReference>
<proteinExistence type="inferred from homology"/>
<evidence type="ECO:0000256" key="1">
    <source>
        <dbReference type="ARBA" id="ARBA00009792"/>
    </source>
</evidence>
<dbReference type="Pfam" id="PF09261">
    <property type="entry name" value="Alpha-mann_mid"/>
    <property type="match status" value="1"/>
</dbReference>
<dbReference type="GO" id="GO:0046872">
    <property type="term" value="F:metal ion binding"/>
    <property type="evidence" value="ECO:0007669"/>
    <property type="project" value="UniProtKB-KW"/>
</dbReference>
<dbReference type="Gene3D" id="3.20.110.10">
    <property type="entry name" value="Glycoside hydrolase 38, N terminal domain"/>
    <property type="match status" value="1"/>
</dbReference>
<dbReference type="InterPro" id="IPR041147">
    <property type="entry name" value="GH38_C"/>
</dbReference>
<accession>A0A235BUY3</accession>
<dbReference type="AlphaFoldDB" id="A0A235BUY3"/>
<comment type="similarity">
    <text evidence="1">Belongs to the glycosyl hydrolase 38 family.</text>
</comment>
<dbReference type="Proteomes" id="UP000215215">
    <property type="component" value="Unassembled WGS sequence"/>
</dbReference>
<dbReference type="Gene3D" id="2.60.40.2220">
    <property type="match status" value="1"/>
</dbReference>
<dbReference type="InterPro" id="IPR028995">
    <property type="entry name" value="Glyco_hydro_57/38_cen_sf"/>
</dbReference>
<dbReference type="GO" id="GO:0009313">
    <property type="term" value="P:oligosaccharide catabolic process"/>
    <property type="evidence" value="ECO:0007669"/>
    <property type="project" value="TreeGrafter"/>
</dbReference>
<protein>
    <recommendedName>
        <fullName evidence="5">Glycoside hydrolase family 38 central domain-containing protein</fullName>
    </recommendedName>
</protein>
<dbReference type="SUPFAM" id="SSF88688">
    <property type="entry name" value="Families 57/38 glycoside transferase middle domain"/>
    <property type="match status" value="1"/>
</dbReference>
<dbReference type="InterPro" id="IPR000602">
    <property type="entry name" value="Glyco_hydro_38_N"/>
</dbReference>
<dbReference type="EMBL" id="NOZQ01000110">
    <property type="protein sequence ID" value="OYD15567.1"/>
    <property type="molecule type" value="Genomic_DNA"/>
</dbReference>
<dbReference type="InterPro" id="IPR011330">
    <property type="entry name" value="Glyco_hydro/deAcase_b/a-brl"/>
</dbReference>
<dbReference type="PANTHER" id="PTHR46017:SF2">
    <property type="entry name" value="MANNOSYLGLYCERATE HYDROLASE"/>
    <property type="match status" value="1"/>
</dbReference>
<keyword evidence="2" id="KW-0479">Metal-binding</keyword>
<evidence type="ECO:0000256" key="4">
    <source>
        <dbReference type="ARBA" id="ARBA00023295"/>
    </source>
</evidence>
<gene>
    <name evidence="6" type="ORF">CH333_05425</name>
</gene>
<evidence type="ECO:0000259" key="5">
    <source>
        <dbReference type="SMART" id="SM00872"/>
    </source>
</evidence>
<dbReference type="GO" id="GO:0006013">
    <property type="term" value="P:mannose metabolic process"/>
    <property type="evidence" value="ECO:0007669"/>
    <property type="project" value="InterPro"/>
</dbReference>
<evidence type="ECO:0000256" key="2">
    <source>
        <dbReference type="ARBA" id="ARBA00022723"/>
    </source>
</evidence>
<keyword evidence="4" id="KW-0326">Glycosidase</keyword>
<dbReference type="InterPro" id="IPR027291">
    <property type="entry name" value="Glyco_hydro_38_N_sf"/>
</dbReference>
<evidence type="ECO:0000313" key="6">
    <source>
        <dbReference type="EMBL" id="OYD15567.1"/>
    </source>
</evidence>
<dbReference type="SMART" id="SM00872">
    <property type="entry name" value="Alpha-mann_mid"/>
    <property type="match status" value="1"/>
</dbReference>
<evidence type="ECO:0000256" key="3">
    <source>
        <dbReference type="ARBA" id="ARBA00022801"/>
    </source>
</evidence>
<feature type="domain" description="Glycoside hydrolase family 38 central" evidence="5">
    <location>
        <begin position="334"/>
        <end position="405"/>
    </location>
</feature>
<dbReference type="SUPFAM" id="SSF88713">
    <property type="entry name" value="Glycoside hydrolase/deacetylase"/>
    <property type="match status" value="1"/>
</dbReference>
<dbReference type="InterPro" id="IPR037094">
    <property type="entry name" value="Glyco_hydro_38_cen_sf"/>
</dbReference>
<keyword evidence="3" id="KW-0378">Hydrolase</keyword>
<reference evidence="6 7" key="1">
    <citation type="submission" date="2017-07" db="EMBL/GenBank/DDBJ databases">
        <title>Recovery of genomes from metagenomes via a dereplication, aggregation, and scoring strategy.</title>
        <authorList>
            <person name="Sieber C.M."/>
            <person name="Probst A.J."/>
            <person name="Sharrar A."/>
            <person name="Thomas B.C."/>
            <person name="Hess M."/>
            <person name="Tringe S.G."/>
            <person name="Banfield J.F."/>
        </authorList>
    </citation>
    <scope>NUCLEOTIDE SEQUENCE [LARGE SCALE GENOMIC DNA]</scope>
    <source>
        <strain evidence="6">JGI_Cruoil_03_44_89</strain>
    </source>
</reference>
<name>A0A235BUY3_UNCW3</name>
<organism evidence="6 7">
    <name type="scientific">candidate division WOR-3 bacterium JGI_Cruoil_03_44_89</name>
    <dbReference type="NCBI Taxonomy" id="1973748"/>
    <lineage>
        <taxon>Bacteria</taxon>
        <taxon>Bacteria division WOR-3</taxon>
    </lineage>
</organism>
<dbReference type="PANTHER" id="PTHR46017">
    <property type="entry name" value="ALPHA-MANNOSIDASE 2C1"/>
    <property type="match status" value="1"/>
</dbReference>
<dbReference type="Gene3D" id="2.60.40.2210">
    <property type="match status" value="1"/>
</dbReference>
<dbReference type="InterPro" id="IPR011682">
    <property type="entry name" value="Glyco_hydro_38_C"/>
</dbReference>